<feature type="region of interest" description="Disordered" evidence="1">
    <location>
        <begin position="62"/>
        <end position="82"/>
    </location>
</feature>
<keyword evidence="3" id="KW-1185">Reference proteome</keyword>
<dbReference type="Proteomes" id="UP000324832">
    <property type="component" value="Unassembled WGS sequence"/>
</dbReference>
<proteinExistence type="predicted"/>
<dbReference type="EMBL" id="FZQP02005655">
    <property type="protein sequence ID" value="VVD01935.1"/>
    <property type="molecule type" value="Genomic_DNA"/>
</dbReference>
<reference evidence="2 3" key="1">
    <citation type="submission" date="2017-07" db="EMBL/GenBank/DDBJ databases">
        <authorList>
            <person name="Talla V."/>
            <person name="Backstrom N."/>
        </authorList>
    </citation>
    <scope>NUCLEOTIDE SEQUENCE [LARGE SCALE GENOMIC DNA]</scope>
</reference>
<sequence length="82" mass="9631">MLITNVALNTALSLAVQLTNRHSTQRFCKFVVITLVRNQLNEKRPQPSKFFYCNGANTVGTEADWRQRKHKRHPKPWDHDKE</sequence>
<gene>
    <name evidence="2" type="ORF">LSINAPIS_LOCUS12249</name>
</gene>
<dbReference type="AlphaFoldDB" id="A0A5E4QVC8"/>
<protein>
    <submittedName>
        <fullName evidence="2">Uncharacterized protein</fullName>
    </submittedName>
</protein>
<name>A0A5E4QVC8_9NEOP</name>
<organism evidence="2 3">
    <name type="scientific">Leptidea sinapis</name>
    <dbReference type="NCBI Taxonomy" id="189913"/>
    <lineage>
        <taxon>Eukaryota</taxon>
        <taxon>Metazoa</taxon>
        <taxon>Ecdysozoa</taxon>
        <taxon>Arthropoda</taxon>
        <taxon>Hexapoda</taxon>
        <taxon>Insecta</taxon>
        <taxon>Pterygota</taxon>
        <taxon>Neoptera</taxon>
        <taxon>Endopterygota</taxon>
        <taxon>Lepidoptera</taxon>
        <taxon>Glossata</taxon>
        <taxon>Ditrysia</taxon>
        <taxon>Papilionoidea</taxon>
        <taxon>Pieridae</taxon>
        <taxon>Dismorphiinae</taxon>
        <taxon>Leptidea</taxon>
    </lineage>
</organism>
<evidence type="ECO:0000313" key="2">
    <source>
        <dbReference type="EMBL" id="VVD01935.1"/>
    </source>
</evidence>
<evidence type="ECO:0000313" key="3">
    <source>
        <dbReference type="Proteomes" id="UP000324832"/>
    </source>
</evidence>
<accession>A0A5E4QVC8</accession>
<evidence type="ECO:0000256" key="1">
    <source>
        <dbReference type="SAM" id="MobiDB-lite"/>
    </source>
</evidence>